<evidence type="ECO:0000313" key="3">
    <source>
        <dbReference type="Proteomes" id="UP000480185"/>
    </source>
</evidence>
<evidence type="ECO:0000256" key="1">
    <source>
        <dbReference type="SAM" id="Phobius"/>
    </source>
</evidence>
<feature type="transmembrane region" description="Helical" evidence="1">
    <location>
        <begin position="160"/>
        <end position="180"/>
    </location>
</feature>
<feature type="transmembrane region" description="Helical" evidence="1">
    <location>
        <begin position="107"/>
        <end position="129"/>
    </location>
</feature>
<dbReference type="Proteomes" id="UP000480185">
    <property type="component" value="Unassembled WGS sequence"/>
</dbReference>
<feature type="transmembrane region" description="Helical" evidence="1">
    <location>
        <begin position="6"/>
        <end position="26"/>
    </location>
</feature>
<accession>A0A6G1X954</accession>
<organism evidence="2 3">
    <name type="scientific">Salinibacillus xinjiangensis</name>
    <dbReference type="NCBI Taxonomy" id="1229268"/>
    <lineage>
        <taxon>Bacteria</taxon>
        <taxon>Bacillati</taxon>
        <taxon>Bacillota</taxon>
        <taxon>Bacilli</taxon>
        <taxon>Bacillales</taxon>
        <taxon>Bacillaceae</taxon>
        <taxon>Salinibacillus</taxon>
    </lineage>
</organism>
<keyword evidence="1" id="KW-1133">Transmembrane helix</keyword>
<feature type="transmembrane region" description="Helical" evidence="1">
    <location>
        <begin position="78"/>
        <end position="95"/>
    </location>
</feature>
<feature type="transmembrane region" description="Helical" evidence="1">
    <location>
        <begin position="135"/>
        <end position="153"/>
    </location>
</feature>
<dbReference type="AlphaFoldDB" id="A0A6G1X954"/>
<feature type="transmembrane region" description="Helical" evidence="1">
    <location>
        <begin position="192"/>
        <end position="209"/>
    </location>
</feature>
<gene>
    <name evidence="2" type="ORF">GH754_14345</name>
</gene>
<keyword evidence="1" id="KW-0812">Transmembrane</keyword>
<keyword evidence="1" id="KW-0472">Membrane</keyword>
<reference evidence="2 3" key="1">
    <citation type="submission" date="2019-11" db="EMBL/GenBank/DDBJ databases">
        <authorList>
            <person name="Li J."/>
        </authorList>
    </citation>
    <scope>NUCLEOTIDE SEQUENCE [LARGE SCALE GENOMIC DNA]</scope>
    <source>
        <strain evidence="2 3">J4</strain>
    </source>
</reference>
<keyword evidence="3" id="KW-1185">Reference proteome</keyword>
<feature type="transmembrane region" description="Helical" evidence="1">
    <location>
        <begin position="46"/>
        <end position="66"/>
    </location>
</feature>
<dbReference type="RefSeq" id="WP_153729357.1">
    <property type="nucleotide sequence ID" value="NZ_WJNH01000009.1"/>
</dbReference>
<dbReference type="OrthoDB" id="2440835at2"/>
<proteinExistence type="predicted"/>
<name>A0A6G1X954_9BACI</name>
<evidence type="ECO:0000313" key="2">
    <source>
        <dbReference type="EMBL" id="MRG87472.1"/>
    </source>
</evidence>
<sequence>MVSATVMTKIAILVISFFIGFGFYFVVTTDDKASKKKYLDDISSMIINFVLYIWVGKIILNIPILIKDPMAVLAFPSNSHSFYLATLLWGLHIGYKVKRNKLKFNPFLFRFMAIFLYSSFVYEFIQIVWNNEEQTWPYLTLLVILVSGLLMMEGKVSHRILTFLLVLGWSAGQWGLELVFANTTVFGYHLIHWYYLSVVIVVVLVNMLSKRKKVF</sequence>
<comment type="caution">
    <text evidence="2">The sequence shown here is derived from an EMBL/GenBank/DDBJ whole genome shotgun (WGS) entry which is preliminary data.</text>
</comment>
<dbReference type="EMBL" id="WJNH01000009">
    <property type="protein sequence ID" value="MRG87472.1"/>
    <property type="molecule type" value="Genomic_DNA"/>
</dbReference>
<protein>
    <submittedName>
        <fullName evidence="2">Uncharacterized protein</fullName>
    </submittedName>
</protein>